<name>A0A4R5PMU2_9HYPH</name>
<sequence>MTDLTICVPTRNRQRYCIETIRALAQNEGQDFEVVVADNSDDPSVLAEFFANDFHDDRFRLLPPGERVYSMVDNWERTIPETSGRWIVVIGADDYIDPRVTGLLKSFEKLYNGVEAIGWSRMNFNWPDNRTRPTLATIPCAFSVLVGRKKPDQDRLYRWSERDRRPSAGFGIYHGAVKRTLMERIKRKFGNRYFEHPNVDYDNSCKVLAEAKLMVHCQRGFSVLGACASSNSAAAQNRDIRLERTRIFIEETKGNVPPQHPDFPFTISDETSSVCVSVAHTTYWFCKTYGFDLTGFPENFAAAATKECLSSRDKEEYEQKVAAFRRGFAEWEGGKWASAFAPPPFAPGERILNQTSGVIGKVLYIRENTLKVETPGEFYRFGEHAMLPVDLVISGARTFAR</sequence>
<dbReference type="Pfam" id="PF00535">
    <property type="entry name" value="Glycos_transf_2"/>
    <property type="match status" value="1"/>
</dbReference>
<feature type="domain" description="Glycosyltransferase 2-like" evidence="1">
    <location>
        <begin position="5"/>
        <end position="116"/>
    </location>
</feature>
<dbReference type="RefSeq" id="WP_133283167.1">
    <property type="nucleotide sequence ID" value="NZ_SMSI01000001.1"/>
</dbReference>
<keyword evidence="3" id="KW-1185">Reference proteome</keyword>
<organism evidence="2 3">
    <name type="scientific">Pseudohoeflea suaedae</name>
    <dbReference type="NCBI Taxonomy" id="877384"/>
    <lineage>
        <taxon>Bacteria</taxon>
        <taxon>Pseudomonadati</taxon>
        <taxon>Pseudomonadota</taxon>
        <taxon>Alphaproteobacteria</taxon>
        <taxon>Hyphomicrobiales</taxon>
        <taxon>Rhizobiaceae</taxon>
        <taxon>Pseudohoeflea</taxon>
    </lineage>
</organism>
<evidence type="ECO:0000313" key="2">
    <source>
        <dbReference type="EMBL" id="TDH38332.1"/>
    </source>
</evidence>
<keyword evidence="2" id="KW-0808">Transferase</keyword>
<dbReference type="Gene3D" id="3.90.550.10">
    <property type="entry name" value="Spore Coat Polysaccharide Biosynthesis Protein SpsA, Chain A"/>
    <property type="match status" value="1"/>
</dbReference>
<dbReference type="InterPro" id="IPR029044">
    <property type="entry name" value="Nucleotide-diphossugar_trans"/>
</dbReference>
<dbReference type="OrthoDB" id="5291101at2"/>
<dbReference type="EMBL" id="SMSI01000001">
    <property type="protein sequence ID" value="TDH38332.1"/>
    <property type="molecule type" value="Genomic_DNA"/>
</dbReference>
<dbReference type="SUPFAM" id="SSF53448">
    <property type="entry name" value="Nucleotide-diphospho-sugar transferases"/>
    <property type="match status" value="1"/>
</dbReference>
<evidence type="ECO:0000259" key="1">
    <source>
        <dbReference type="Pfam" id="PF00535"/>
    </source>
</evidence>
<comment type="caution">
    <text evidence="2">The sequence shown here is derived from an EMBL/GenBank/DDBJ whole genome shotgun (WGS) entry which is preliminary data.</text>
</comment>
<dbReference type="Proteomes" id="UP000295131">
    <property type="component" value="Unassembled WGS sequence"/>
</dbReference>
<gene>
    <name evidence="2" type="ORF">E2A64_04245</name>
</gene>
<dbReference type="CDD" id="cd00761">
    <property type="entry name" value="Glyco_tranf_GTA_type"/>
    <property type="match status" value="1"/>
</dbReference>
<dbReference type="AlphaFoldDB" id="A0A4R5PMU2"/>
<evidence type="ECO:0000313" key="3">
    <source>
        <dbReference type="Proteomes" id="UP000295131"/>
    </source>
</evidence>
<protein>
    <submittedName>
        <fullName evidence="2">Glycosyltransferase family 2 protein</fullName>
    </submittedName>
</protein>
<dbReference type="InterPro" id="IPR001173">
    <property type="entry name" value="Glyco_trans_2-like"/>
</dbReference>
<reference evidence="2 3" key="1">
    <citation type="journal article" date="2013" name="Int. J. Syst. Evol. Microbiol.">
        <title>Hoeflea suaedae sp. nov., an endophytic bacterium isolated from the root of the halophyte Suaeda maritima.</title>
        <authorList>
            <person name="Chung E.J."/>
            <person name="Park J.A."/>
            <person name="Pramanik P."/>
            <person name="Bibi F."/>
            <person name="Jeon C.O."/>
            <person name="Chung Y.R."/>
        </authorList>
    </citation>
    <scope>NUCLEOTIDE SEQUENCE [LARGE SCALE GENOMIC DNA]</scope>
    <source>
        <strain evidence="2 3">YC6898</strain>
    </source>
</reference>
<dbReference type="GO" id="GO:0016740">
    <property type="term" value="F:transferase activity"/>
    <property type="evidence" value="ECO:0007669"/>
    <property type="project" value="UniProtKB-KW"/>
</dbReference>
<proteinExistence type="predicted"/>
<accession>A0A4R5PMU2</accession>